<organism evidence="1 2">
    <name type="scientific">Reinekea blandensis MED297</name>
    <dbReference type="NCBI Taxonomy" id="314283"/>
    <lineage>
        <taxon>Bacteria</taxon>
        <taxon>Pseudomonadati</taxon>
        <taxon>Pseudomonadota</taxon>
        <taxon>Gammaproteobacteria</taxon>
        <taxon>Oceanospirillales</taxon>
        <taxon>Saccharospirillaceae</taxon>
        <taxon>Reinekea</taxon>
    </lineage>
</organism>
<dbReference type="AlphaFoldDB" id="A4BFM7"/>
<comment type="caution">
    <text evidence="1">The sequence shown here is derived from an EMBL/GenBank/DDBJ whole genome shotgun (WGS) entry which is preliminary data.</text>
</comment>
<sequence length="25" mass="2734">MPVFALNDKVVAALSVYLKVLEGTR</sequence>
<dbReference type="EMBL" id="AAOE01000013">
    <property type="protein sequence ID" value="EAR09122.1"/>
    <property type="molecule type" value="Genomic_DNA"/>
</dbReference>
<keyword evidence="2" id="KW-1185">Reference proteome</keyword>
<evidence type="ECO:0000313" key="2">
    <source>
        <dbReference type="Proteomes" id="UP000005953"/>
    </source>
</evidence>
<reference evidence="1 2" key="1">
    <citation type="submission" date="2006-02" db="EMBL/GenBank/DDBJ databases">
        <authorList>
            <person name="Pinhassi J."/>
            <person name="Pedros-Alio C."/>
            <person name="Ferriera S."/>
            <person name="Johnson J."/>
            <person name="Kravitz S."/>
            <person name="Halpern A."/>
            <person name="Remington K."/>
            <person name="Beeson K."/>
            <person name="Tran B."/>
            <person name="Rogers Y.-H."/>
            <person name="Friedman R."/>
            <person name="Venter J.C."/>
        </authorList>
    </citation>
    <scope>NUCLEOTIDE SEQUENCE [LARGE SCALE GENOMIC DNA]</scope>
    <source>
        <strain evidence="1 2">MED297</strain>
    </source>
</reference>
<dbReference type="HOGENOM" id="CLU_3419143_0_0_6"/>
<evidence type="ECO:0000313" key="1">
    <source>
        <dbReference type="EMBL" id="EAR09122.1"/>
    </source>
</evidence>
<accession>A4BFM7</accession>
<proteinExistence type="predicted"/>
<dbReference type="Proteomes" id="UP000005953">
    <property type="component" value="Unassembled WGS sequence"/>
</dbReference>
<gene>
    <name evidence="1" type="ORF">MED297_17308</name>
</gene>
<protein>
    <submittedName>
        <fullName evidence="1">Uncharacterized protein</fullName>
    </submittedName>
</protein>
<name>A4BFM7_9GAMM</name>